<dbReference type="GO" id="GO:0006629">
    <property type="term" value="P:lipid metabolic process"/>
    <property type="evidence" value="ECO:0007669"/>
    <property type="project" value="InterPro"/>
</dbReference>
<dbReference type="OrthoDB" id="213736at2157"/>
<evidence type="ECO:0000259" key="1">
    <source>
        <dbReference type="Pfam" id="PF25945"/>
    </source>
</evidence>
<dbReference type="InterPro" id="IPR058290">
    <property type="entry name" value="DUF7984"/>
</dbReference>
<name>A0A830FJS3_HALAR</name>
<dbReference type="Pfam" id="PF25945">
    <property type="entry name" value="DUF7984"/>
    <property type="match status" value="1"/>
</dbReference>
<dbReference type="SUPFAM" id="SSF101307">
    <property type="entry name" value="YutG-like"/>
    <property type="match status" value="1"/>
</dbReference>
<proteinExistence type="predicted"/>
<organism evidence="2 3">
    <name type="scientific">Haloarcula argentinensis</name>
    <dbReference type="NCBI Taxonomy" id="43776"/>
    <lineage>
        <taxon>Archaea</taxon>
        <taxon>Methanobacteriati</taxon>
        <taxon>Methanobacteriota</taxon>
        <taxon>Stenosarchaea group</taxon>
        <taxon>Halobacteria</taxon>
        <taxon>Halobacteriales</taxon>
        <taxon>Haloarculaceae</taxon>
        <taxon>Haloarcula</taxon>
    </lineage>
</organism>
<comment type="caution">
    <text evidence="2">The sequence shown here is derived from an EMBL/GenBank/DDBJ whole genome shotgun (WGS) entry which is preliminary data.</text>
</comment>
<evidence type="ECO:0000313" key="3">
    <source>
        <dbReference type="Proteomes" id="UP000656367"/>
    </source>
</evidence>
<reference evidence="2" key="2">
    <citation type="submission" date="2020-09" db="EMBL/GenBank/DDBJ databases">
        <authorList>
            <person name="Sun Q."/>
            <person name="Ohkuma M."/>
        </authorList>
    </citation>
    <scope>NUCLEOTIDE SEQUENCE</scope>
    <source>
        <strain evidence="2">JCM 15759</strain>
    </source>
</reference>
<dbReference type="EMBL" id="BMON01000001">
    <property type="protein sequence ID" value="GGM29848.1"/>
    <property type="molecule type" value="Genomic_DNA"/>
</dbReference>
<reference evidence="2" key="1">
    <citation type="journal article" date="2014" name="Int. J. Syst. Evol. Microbiol.">
        <title>Complete genome sequence of Corynebacterium casei LMG S-19264T (=DSM 44701T), isolated from a smear-ripened cheese.</title>
        <authorList>
            <consortium name="US DOE Joint Genome Institute (JGI-PGF)"/>
            <person name="Walter F."/>
            <person name="Albersmeier A."/>
            <person name="Kalinowski J."/>
            <person name="Ruckert C."/>
        </authorList>
    </citation>
    <scope>NUCLEOTIDE SEQUENCE</scope>
    <source>
        <strain evidence="2">JCM 15759</strain>
    </source>
</reference>
<accession>A0A830FJS3</accession>
<protein>
    <recommendedName>
        <fullName evidence="1">DUF7984 domain-containing protein</fullName>
    </recommendedName>
</protein>
<gene>
    <name evidence="2" type="ORF">GCM10009006_09260</name>
</gene>
<sequence>MRLTPETVHEEYEWVQERADDVVPLINETRAYLGSQFDVDVDTLTDDAYAAAIDGVFADGDRAVNVAALVRLLRELDVTGDYPGFVIDELLGRELAAMIAGEQPLRLLAEATFHVADLRTHGDETATAGADDLDAALAAGVQTRVPGWPWQQTESPFAVE</sequence>
<dbReference type="InterPro" id="IPR036681">
    <property type="entry name" value="PgpA-like_sf"/>
</dbReference>
<feature type="domain" description="DUF7984" evidence="1">
    <location>
        <begin position="1"/>
        <end position="159"/>
    </location>
</feature>
<dbReference type="AlphaFoldDB" id="A0A830FJS3"/>
<dbReference type="GO" id="GO:0008962">
    <property type="term" value="F:phosphatidylglycerophosphatase activity"/>
    <property type="evidence" value="ECO:0007669"/>
    <property type="project" value="InterPro"/>
</dbReference>
<dbReference type="Proteomes" id="UP000656367">
    <property type="component" value="Unassembled WGS sequence"/>
</dbReference>
<dbReference type="RefSeq" id="WP_188851611.1">
    <property type="nucleotide sequence ID" value="NZ_BMON01000001.1"/>
</dbReference>
<evidence type="ECO:0000313" key="2">
    <source>
        <dbReference type="EMBL" id="GGM29848.1"/>
    </source>
</evidence>